<evidence type="ECO:0000313" key="1">
    <source>
        <dbReference type="EnsemblMetazoa" id="GMOY006792-PA"/>
    </source>
</evidence>
<dbReference type="STRING" id="37546.A0A1B0G0L9"/>
<reference evidence="1" key="1">
    <citation type="submission" date="2020-05" db="UniProtKB">
        <authorList>
            <consortium name="EnsemblMetazoa"/>
        </authorList>
    </citation>
    <scope>IDENTIFICATION</scope>
    <source>
        <strain evidence="1">Yale</strain>
    </source>
</reference>
<dbReference type="EnsemblMetazoa" id="GMOY006792-RA">
    <property type="protein sequence ID" value="GMOY006792-PA"/>
    <property type="gene ID" value="GMOY006792"/>
</dbReference>
<dbReference type="Proteomes" id="UP000092444">
    <property type="component" value="Unassembled WGS sequence"/>
</dbReference>
<organism evidence="1 2">
    <name type="scientific">Glossina morsitans morsitans</name>
    <name type="common">Savannah tsetse fly</name>
    <dbReference type="NCBI Taxonomy" id="37546"/>
    <lineage>
        <taxon>Eukaryota</taxon>
        <taxon>Metazoa</taxon>
        <taxon>Ecdysozoa</taxon>
        <taxon>Arthropoda</taxon>
        <taxon>Hexapoda</taxon>
        <taxon>Insecta</taxon>
        <taxon>Pterygota</taxon>
        <taxon>Neoptera</taxon>
        <taxon>Endopterygota</taxon>
        <taxon>Diptera</taxon>
        <taxon>Brachycera</taxon>
        <taxon>Muscomorpha</taxon>
        <taxon>Hippoboscoidea</taxon>
        <taxon>Glossinidae</taxon>
        <taxon>Glossina</taxon>
    </lineage>
</organism>
<name>A0A1B0G0L9_GLOMM</name>
<evidence type="ECO:0000313" key="2">
    <source>
        <dbReference type="Proteomes" id="UP000092444"/>
    </source>
</evidence>
<keyword evidence="2" id="KW-1185">Reference proteome</keyword>
<accession>A0A1B0G0L9</accession>
<dbReference type="VEuPathDB" id="VectorBase:GMOY006792"/>
<proteinExistence type="predicted"/>
<sequence>MEQHGLINLNDWVHPYNPAFIQLNTLELPNGDINVSAFNRMAAIVGAFTKHMHAVKTTEAPTNRNPNCLEKDNVKIILFEYVTEAFVKQTIAV</sequence>
<protein>
    <submittedName>
        <fullName evidence="1">Uncharacterized protein</fullName>
    </submittedName>
</protein>
<dbReference type="AlphaFoldDB" id="A0A1B0G0L9"/>
<dbReference type="EMBL" id="CCAG010017958">
    <property type="status" value="NOT_ANNOTATED_CDS"/>
    <property type="molecule type" value="Genomic_DNA"/>
</dbReference>